<keyword evidence="3 5" id="KW-0326">Glycosidase</keyword>
<dbReference type="InterPro" id="IPR006046">
    <property type="entry name" value="Alpha_amylase"/>
</dbReference>
<dbReference type="InterPro" id="IPR045857">
    <property type="entry name" value="O16G_dom_2"/>
</dbReference>
<evidence type="ECO:0000259" key="7">
    <source>
        <dbReference type="SMART" id="SM00642"/>
    </source>
</evidence>
<evidence type="ECO:0000313" key="8">
    <source>
        <dbReference type="EMBL" id="NGZ77322.1"/>
    </source>
</evidence>
<comment type="catalytic activity">
    <reaction evidence="5">
        <text>Endohydrolysis of (1-&gt;4)-alpha-D-glucosidic linkages in polysaccharides containing three or more (1-&gt;4)-alpha-linked D-glucose units.</text>
        <dbReference type="EC" id="3.2.1.1"/>
    </reaction>
</comment>
<dbReference type="PANTHER" id="PTHR10357">
    <property type="entry name" value="ALPHA-AMYLASE FAMILY MEMBER"/>
    <property type="match status" value="1"/>
</dbReference>
<feature type="compositionally biased region" description="Low complexity" evidence="6">
    <location>
        <begin position="48"/>
        <end position="60"/>
    </location>
</feature>
<comment type="caution">
    <text evidence="8">The sequence shown here is derived from an EMBL/GenBank/DDBJ whole genome shotgun (WGS) entry which is preliminary data.</text>
</comment>
<dbReference type="Proteomes" id="UP000800303">
    <property type="component" value="Unassembled WGS sequence"/>
</dbReference>
<gene>
    <name evidence="8" type="ORF">GYN08_18690</name>
</gene>
<dbReference type="EMBL" id="JAAFGS010000008">
    <property type="protein sequence ID" value="NGZ77322.1"/>
    <property type="molecule type" value="Genomic_DNA"/>
</dbReference>
<dbReference type="PRINTS" id="PR00110">
    <property type="entry name" value="ALPHAAMYLASE"/>
</dbReference>
<dbReference type="InterPro" id="IPR006047">
    <property type="entry name" value="GH13_cat_dom"/>
</dbReference>
<evidence type="ECO:0000256" key="6">
    <source>
        <dbReference type="SAM" id="MobiDB-lite"/>
    </source>
</evidence>
<dbReference type="Gene3D" id="3.20.20.80">
    <property type="entry name" value="Glycosidases"/>
    <property type="match status" value="1"/>
</dbReference>
<feature type="region of interest" description="Disordered" evidence="6">
    <location>
        <begin position="13"/>
        <end position="68"/>
    </location>
</feature>
<proteinExistence type="inferred from homology"/>
<dbReference type="Pfam" id="PF23915">
    <property type="entry name" value="SusG_C"/>
    <property type="match status" value="1"/>
</dbReference>
<evidence type="ECO:0000256" key="3">
    <source>
        <dbReference type="ARBA" id="ARBA00023295"/>
    </source>
</evidence>
<keyword evidence="5" id="KW-0119">Carbohydrate metabolism</keyword>
<sequence length="594" mass="63819">MLAALVAGCSGAASDIEGGTADSAKGGSAASPADAGGASGREDDADARAGNAEGGEAAAAQPVSAKPDEQPGAVYYEVFVRSFYDSDGDGIGDLNGLTEKLDYLNDGDPATTDDLGVEGIWLMPILESPSYHGYDVTDYDRVNPDYGTEADLQKLLDEAHKRGIKVIMDLVVNHTGSGHPWFRDSASGKEAEHRDWYVWAEDEGRRPVGQSAAGSGSPWHEMNGSHYMGTFWDGMPDLNFDNPAVREEMIRIGRHWLDLGLDGFRLDAAKHIYEDTTEDRGPETTKKNVKWWQQFRAAMEESNPDVYLVGEIWENSPAAVAPYLDKAFDSGFNFGLAEGVLSAAKSERAGSAFSRLPDYYKLFGEASGGQFVDAGFLTNHDQDRVMTQLGGDGNHMKTAAAMLLTLPGNPFIYYGEEIGMLGAKPDERIREPMLWAEPGRDRGQTTWEPLIANAAGGASAADEGGSEHAANVAAQTAKPDSLLSRYRTLIRWRSEIPALRRGGLEAYDPGDDRAAGWIRAVQGERVLVLHNLSGEPLELKIGEASVEAPEKNAESASGEAEFGRVLRSTVPETNLDAGSGLLTLPPYASAVLGR</sequence>
<dbReference type="SUPFAM" id="SSF51445">
    <property type="entry name" value="(Trans)glycosidases"/>
    <property type="match status" value="1"/>
</dbReference>
<name>A0ABX0FEA1_9BACL</name>
<dbReference type="Pfam" id="PF00128">
    <property type="entry name" value="Alpha-amylase"/>
    <property type="match status" value="1"/>
</dbReference>
<organism evidence="8 9">
    <name type="scientific">Saccharibacillus alkalitolerans</name>
    <dbReference type="NCBI Taxonomy" id="2705290"/>
    <lineage>
        <taxon>Bacteria</taxon>
        <taxon>Bacillati</taxon>
        <taxon>Bacillota</taxon>
        <taxon>Bacilli</taxon>
        <taxon>Bacillales</taxon>
        <taxon>Paenibacillaceae</taxon>
        <taxon>Saccharibacillus</taxon>
    </lineage>
</organism>
<dbReference type="EC" id="3.2.1.1" evidence="5"/>
<dbReference type="InterPro" id="IPR017853">
    <property type="entry name" value="GH"/>
</dbReference>
<comment type="similarity">
    <text evidence="1 4">Belongs to the glycosyl hydrolase 13 family.</text>
</comment>
<evidence type="ECO:0000256" key="4">
    <source>
        <dbReference type="RuleBase" id="RU003615"/>
    </source>
</evidence>
<keyword evidence="2 5" id="KW-0378">Hydrolase</keyword>
<evidence type="ECO:0000256" key="2">
    <source>
        <dbReference type="ARBA" id="ARBA00022801"/>
    </source>
</evidence>
<accession>A0ABX0FEA1</accession>
<reference evidence="8 9" key="1">
    <citation type="submission" date="2020-01" db="EMBL/GenBank/DDBJ databases">
        <title>Polyphasic characterisation and genomic insights into a novel alkali tolerant bacterium VR-M41.</title>
        <authorList>
            <person name="Vemuluri V.R."/>
        </authorList>
    </citation>
    <scope>NUCLEOTIDE SEQUENCE [LARGE SCALE GENOMIC DNA]</scope>
    <source>
        <strain evidence="8 9">VR-M41</strain>
    </source>
</reference>
<dbReference type="CDD" id="cd11316">
    <property type="entry name" value="AmyAc_bac2_AmyA"/>
    <property type="match status" value="1"/>
</dbReference>
<keyword evidence="9" id="KW-1185">Reference proteome</keyword>
<feature type="compositionally biased region" description="Low complexity" evidence="6">
    <location>
        <begin position="18"/>
        <end position="36"/>
    </location>
</feature>
<dbReference type="PANTHER" id="PTHR10357:SF179">
    <property type="entry name" value="NEUTRAL AND BASIC AMINO ACID TRANSPORT PROTEIN RBAT"/>
    <property type="match status" value="1"/>
</dbReference>
<evidence type="ECO:0000256" key="1">
    <source>
        <dbReference type="ARBA" id="ARBA00008061"/>
    </source>
</evidence>
<protein>
    <recommendedName>
        <fullName evidence="5">Alpha-amylase</fullName>
        <ecNumber evidence="5">3.2.1.1</ecNumber>
    </recommendedName>
</protein>
<feature type="domain" description="Glycosyl hydrolase family 13 catalytic" evidence="7">
    <location>
        <begin position="77"/>
        <end position="461"/>
    </location>
</feature>
<dbReference type="SMART" id="SM00642">
    <property type="entry name" value="Aamy"/>
    <property type="match status" value="1"/>
</dbReference>
<evidence type="ECO:0000313" key="9">
    <source>
        <dbReference type="Proteomes" id="UP000800303"/>
    </source>
</evidence>
<dbReference type="InterPro" id="IPR056300">
    <property type="entry name" value="SusG-like_C"/>
</dbReference>
<evidence type="ECO:0000256" key="5">
    <source>
        <dbReference type="RuleBase" id="RU361134"/>
    </source>
</evidence>
<dbReference type="Gene3D" id="3.90.400.10">
    <property type="entry name" value="Oligo-1,6-glucosidase, Domain 2"/>
    <property type="match status" value="1"/>
</dbReference>